<comment type="caution">
    <text evidence="5">The sequence shown here is derived from an EMBL/GenBank/DDBJ whole genome shotgun (WGS) entry which is preliminary data.</text>
</comment>
<comment type="similarity">
    <text evidence="1 4">Belongs to the glycosyl hydrolase 43 family.</text>
</comment>
<gene>
    <name evidence="5" type="ORF">ACFFUR_10830</name>
</gene>
<keyword evidence="3 4" id="KW-0326">Glycosidase</keyword>
<dbReference type="PANTHER" id="PTHR22925:SF3">
    <property type="entry name" value="GLYCOSYL HYDROLASE FAMILY PROTEIN 43"/>
    <property type="match status" value="1"/>
</dbReference>
<dbReference type="CDD" id="cd18823">
    <property type="entry name" value="GH43_RcAra43A-like"/>
    <property type="match status" value="1"/>
</dbReference>
<dbReference type="PANTHER" id="PTHR22925">
    <property type="entry name" value="GLYCOSYL HYDROLASE 43 FAMILY MEMBER"/>
    <property type="match status" value="1"/>
</dbReference>
<reference evidence="5 6" key="1">
    <citation type="submission" date="2024-09" db="EMBL/GenBank/DDBJ databases">
        <authorList>
            <person name="Sun Q."/>
            <person name="Mori K."/>
        </authorList>
    </citation>
    <scope>NUCLEOTIDE SEQUENCE [LARGE SCALE GENOMIC DNA]</scope>
    <source>
        <strain evidence="5 6">CECT 7682</strain>
    </source>
</reference>
<evidence type="ECO:0000313" key="6">
    <source>
        <dbReference type="Proteomes" id="UP001589654"/>
    </source>
</evidence>
<evidence type="ECO:0000313" key="5">
    <source>
        <dbReference type="EMBL" id="MFB9212299.1"/>
    </source>
</evidence>
<proteinExistence type="inferred from homology"/>
<organism evidence="5 6">
    <name type="scientific">Echinicola jeungdonensis</name>
    <dbReference type="NCBI Taxonomy" id="709343"/>
    <lineage>
        <taxon>Bacteria</taxon>
        <taxon>Pseudomonadati</taxon>
        <taxon>Bacteroidota</taxon>
        <taxon>Cytophagia</taxon>
        <taxon>Cytophagales</taxon>
        <taxon>Cyclobacteriaceae</taxon>
        <taxon>Echinicola</taxon>
    </lineage>
</organism>
<dbReference type="Proteomes" id="UP001589654">
    <property type="component" value="Unassembled WGS sequence"/>
</dbReference>
<evidence type="ECO:0000256" key="2">
    <source>
        <dbReference type="ARBA" id="ARBA00022801"/>
    </source>
</evidence>
<keyword evidence="2 4" id="KW-0378">Hydrolase</keyword>
<accession>A0ABV5J652</accession>
<evidence type="ECO:0000256" key="3">
    <source>
        <dbReference type="ARBA" id="ARBA00023295"/>
    </source>
</evidence>
<name>A0ABV5J652_9BACT</name>
<dbReference type="Pfam" id="PF04616">
    <property type="entry name" value="Glyco_hydro_43"/>
    <property type="match status" value="1"/>
</dbReference>
<dbReference type="Gene3D" id="2.115.10.20">
    <property type="entry name" value="Glycosyl hydrolase domain, family 43"/>
    <property type="match status" value="1"/>
</dbReference>
<dbReference type="EMBL" id="JBHMEW010000059">
    <property type="protein sequence ID" value="MFB9212299.1"/>
    <property type="molecule type" value="Genomic_DNA"/>
</dbReference>
<evidence type="ECO:0000256" key="4">
    <source>
        <dbReference type="RuleBase" id="RU361187"/>
    </source>
</evidence>
<protein>
    <submittedName>
        <fullName evidence="5">Family 43 glycosylhydrolase</fullName>
    </submittedName>
</protein>
<dbReference type="RefSeq" id="WP_290246441.1">
    <property type="nucleotide sequence ID" value="NZ_JAUFQT010000001.1"/>
</dbReference>
<dbReference type="SUPFAM" id="SSF75005">
    <property type="entry name" value="Arabinanase/levansucrase/invertase"/>
    <property type="match status" value="1"/>
</dbReference>
<dbReference type="InterPro" id="IPR023296">
    <property type="entry name" value="Glyco_hydro_beta-prop_sf"/>
</dbReference>
<dbReference type="Gene3D" id="2.60.120.260">
    <property type="entry name" value="Galactose-binding domain-like"/>
    <property type="match status" value="1"/>
</dbReference>
<evidence type="ECO:0000256" key="1">
    <source>
        <dbReference type="ARBA" id="ARBA00009865"/>
    </source>
</evidence>
<sequence>MNLKISSSCQIALISFVFVLILGPHLTLAQKTNIKNDTFWNTKNGKPIYSQGGGIFTFTDPKDGVKKYFWYGAHYKEAELYRNDPTITQKGVHFKAVTCYTSTDLVNWEYKSNALERSEVEQNYSSAHWMGRLGVAYVKEIDKYAMFVQHNNGVLIALSDIPTGPFKGHNRLDMTDRIGTPNTGDQTVFTDPDTGISYLVYSYGRGRNKIYISEIGVKDGKVDLLDVTQIFRGKGREGNCMVKHNGKYYVFASNLYGWDSSYAYYLVSDDIRGPYLPNNKMLITPGSYDDYAHVTQTGFFVNVNGTEKETVIYCGDRWADFAGNGLGYNQWCPLSFEGETPYFNSLNSWVLNESTGEWSVSKDNNFVKNGSFEADRKEIPSPVKPIQEQLLGWHSEVKQGNVIVVGSDESPVLNFSNSREDRRHVIGERSLNIADNIEFKRKVFQILASTPYVDLKDGSYKLSAKIKNSGNFEKLEMYAESGGKRRFTKITKQNNNWININIKDLEVTNGKVEIGFVAHGEAEANCQVDDVILVQN</sequence>
<dbReference type="InterPro" id="IPR006710">
    <property type="entry name" value="Glyco_hydro_43"/>
</dbReference>
<keyword evidence="6" id="KW-1185">Reference proteome</keyword>